<dbReference type="GO" id="GO:0016301">
    <property type="term" value="F:kinase activity"/>
    <property type="evidence" value="ECO:0007669"/>
    <property type="project" value="UniProtKB-KW"/>
</dbReference>
<sequence>MHFITGGAYNGKRQWVKRYYTLDHSLWLSAYNGSLPNKFEHTELPFTVIVEGVEQWIYRKIDSVSQADKLVENFMNDMDPWLQWKESDSRRKVVIIGTDISKGIVPIDKQDRLWRDVTGWAYQELVRRAERVDVIWYGIEQTIKGWER</sequence>
<keyword evidence="1" id="KW-0808">Transferase</keyword>
<dbReference type="RefSeq" id="WP_382395094.1">
    <property type="nucleotide sequence ID" value="NZ_JBHUNA010000034.1"/>
</dbReference>
<dbReference type="InterPro" id="IPR027417">
    <property type="entry name" value="P-loop_NTPase"/>
</dbReference>
<evidence type="ECO:0000313" key="2">
    <source>
        <dbReference type="Proteomes" id="UP001597502"/>
    </source>
</evidence>
<protein>
    <submittedName>
        <fullName evidence="1">Bifunctional adenosylcobinamide kinase/adenosylcobinamide-phosphate guanylyltransferase</fullName>
    </submittedName>
</protein>
<keyword evidence="2" id="KW-1185">Reference proteome</keyword>
<dbReference type="InterPro" id="IPR003203">
    <property type="entry name" value="CobU/CobP"/>
</dbReference>
<organism evidence="1 2">
    <name type="scientific">Lentibacillus juripiscarius</name>
    <dbReference type="NCBI Taxonomy" id="257446"/>
    <lineage>
        <taxon>Bacteria</taxon>
        <taxon>Bacillati</taxon>
        <taxon>Bacillota</taxon>
        <taxon>Bacilli</taxon>
        <taxon>Bacillales</taxon>
        <taxon>Bacillaceae</taxon>
        <taxon>Lentibacillus</taxon>
    </lineage>
</organism>
<evidence type="ECO:0000313" key="1">
    <source>
        <dbReference type="EMBL" id="MFD2762014.1"/>
    </source>
</evidence>
<keyword evidence="1" id="KW-0548">Nucleotidyltransferase</keyword>
<dbReference type="SUPFAM" id="SSF52540">
    <property type="entry name" value="P-loop containing nucleoside triphosphate hydrolases"/>
    <property type="match status" value="1"/>
</dbReference>
<dbReference type="GO" id="GO:0016779">
    <property type="term" value="F:nucleotidyltransferase activity"/>
    <property type="evidence" value="ECO:0007669"/>
    <property type="project" value="UniProtKB-KW"/>
</dbReference>
<dbReference type="Pfam" id="PF02283">
    <property type="entry name" value="CobU"/>
    <property type="match status" value="1"/>
</dbReference>
<gene>
    <name evidence="1" type="ORF">ACFSUO_13730</name>
</gene>
<dbReference type="EMBL" id="JBHUNA010000034">
    <property type="protein sequence ID" value="MFD2762014.1"/>
    <property type="molecule type" value="Genomic_DNA"/>
</dbReference>
<accession>A0ABW5V8K3</accession>
<proteinExistence type="predicted"/>
<name>A0ABW5V8K3_9BACI</name>
<dbReference type="Gene3D" id="3.40.50.300">
    <property type="entry name" value="P-loop containing nucleotide triphosphate hydrolases"/>
    <property type="match status" value="1"/>
</dbReference>
<dbReference type="Proteomes" id="UP001597502">
    <property type="component" value="Unassembled WGS sequence"/>
</dbReference>
<reference evidence="2" key="1">
    <citation type="journal article" date="2019" name="Int. J. Syst. Evol. Microbiol.">
        <title>The Global Catalogue of Microorganisms (GCM) 10K type strain sequencing project: providing services to taxonomists for standard genome sequencing and annotation.</title>
        <authorList>
            <consortium name="The Broad Institute Genomics Platform"/>
            <consortium name="The Broad Institute Genome Sequencing Center for Infectious Disease"/>
            <person name="Wu L."/>
            <person name="Ma J."/>
        </authorList>
    </citation>
    <scope>NUCLEOTIDE SEQUENCE [LARGE SCALE GENOMIC DNA]</scope>
    <source>
        <strain evidence="2">TISTR 1535</strain>
    </source>
</reference>
<comment type="caution">
    <text evidence="1">The sequence shown here is derived from an EMBL/GenBank/DDBJ whole genome shotgun (WGS) entry which is preliminary data.</text>
</comment>
<keyword evidence="1" id="KW-0418">Kinase</keyword>